<dbReference type="InterPro" id="IPR052526">
    <property type="entry name" value="HTH-type_Bedaq_tolerance"/>
</dbReference>
<organism evidence="5 6">
    <name type="scientific">Dyella monticola</name>
    <dbReference type="NCBI Taxonomy" id="1927958"/>
    <lineage>
        <taxon>Bacteria</taxon>
        <taxon>Pseudomonadati</taxon>
        <taxon>Pseudomonadota</taxon>
        <taxon>Gammaproteobacteria</taxon>
        <taxon>Lysobacterales</taxon>
        <taxon>Rhodanobacteraceae</taxon>
        <taxon>Dyella</taxon>
    </lineage>
</organism>
<evidence type="ECO:0000256" key="3">
    <source>
        <dbReference type="ARBA" id="ARBA00023163"/>
    </source>
</evidence>
<evidence type="ECO:0000256" key="1">
    <source>
        <dbReference type="ARBA" id="ARBA00023015"/>
    </source>
</evidence>
<dbReference type="SMART" id="SM00347">
    <property type="entry name" value="HTH_MARR"/>
    <property type="match status" value="1"/>
</dbReference>
<dbReference type="Pfam" id="PF12802">
    <property type="entry name" value="MarR_2"/>
    <property type="match status" value="1"/>
</dbReference>
<evidence type="ECO:0000259" key="4">
    <source>
        <dbReference type="PROSITE" id="PS50995"/>
    </source>
</evidence>
<dbReference type="OrthoDB" id="3215377at2"/>
<dbReference type="Gene3D" id="1.10.287.100">
    <property type="match status" value="1"/>
</dbReference>
<keyword evidence="2" id="KW-0238">DNA-binding</keyword>
<dbReference type="PROSITE" id="PS50995">
    <property type="entry name" value="HTH_MARR_2"/>
    <property type="match status" value="1"/>
</dbReference>
<dbReference type="GO" id="GO:0003677">
    <property type="term" value="F:DNA binding"/>
    <property type="evidence" value="ECO:0007669"/>
    <property type="project" value="UniProtKB-KW"/>
</dbReference>
<evidence type="ECO:0000256" key="2">
    <source>
        <dbReference type="ARBA" id="ARBA00023125"/>
    </source>
</evidence>
<name>A0A370X0C3_9GAMM</name>
<dbReference type="Gene3D" id="1.10.10.10">
    <property type="entry name" value="Winged helix-like DNA-binding domain superfamily/Winged helix DNA-binding domain"/>
    <property type="match status" value="1"/>
</dbReference>
<feature type="domain" description="HTH marR-type" evidence="4">
    <location>
        <begin position="15"/>
        <end position="147"/>
    </location>
</feature>
<dbReference type="InterPro" id="IPR023187">
    <property type="entry name" value="Tscrpt_reg_MarR-type_CS"/>
</dbReference>
<accession>A0A370X0C3</accession>
<dbReference type="Proteomes" id="UP000254258">
    <property type="component" value="Unassembled WGS sequence"/>
</dbReference>
<dbReference type="PANTHER" id="PTHR39515:SF2">
    <property type="entry name" value="HTH-TYPE TRANSCRIPTIONAL REGULATOR RV0880"/>
    <property type="match status" value="1"/>
</dbReference>
<dbReference type="RefSeq" id="WP_115495598.1">
    <property type="nucleotide sequence ID" value="NZ_QRBE01000005.1"/>
</dbReference>
<sequence>MAKEKPDPALIMAAAAELRVLIGRLKRRLREEIGSHGLSLSQVAVLGHLEREGAATVTELARVEGVRSQSMGATVASLEAEGLVKGAPHPTDGRRTVLSLTPKAREWIKASRAAREDWLFHTLQARLSSAEQKKLAAAIPLLKRLVEP</sequence>
<evidence type="ECO:0000313" key="6">
    <source>
        <dbReference type="Proteomes" id="UP000254258"/>
    </source>
</evidence>
<dbReference type="AlphaFoldDB" id="A0A370X0C3"/>
<proteinExistence type="predicted"/>
<dbReference type="PROSITE" id="PS01117">
    <property type="entry name" value="HTH_MARR_1"/>
    <property type="match status" value="1"/>
</dbReference>
<keyword evidence="1" id="KW-0805">Transcription regulation</keyword>
<dbReference type="EMBL" id="QRBE01000005">
    <property type="protein sequence ID" value="RDS81730.1"/>
    <property type="molecule type" value="Genomic_DNA"/>
</dbReference>
<comment type="caution">
    <text evidence="5">The sequence shown here is derived from an EMBL/GenBank/DDBJ whole genome shotgun (WGS) entry which is preliminary data.</text>
</comment>
<dbReference type="InterPro" id="IPR036388">
    <property type="entry name" value="WH-like_DNA-bd_sf"/>
</dbReference>
<gene>
    <name evidence="5" type="ORF">DWU98_10965</name>
</gene>
<reference evidence="5 6" key="1">
    <citation type="submission" date="2018-07" db="EMBL/GenBank/DDBJ databases">
        <title>Dyella monticola sp. nov. and Dyella psychrodurans sp. nov. isolated from monsoon evergreen broad-leaved forest soil of Dinghu Mountain, China.</title>
        <authorList>
            <person name="Gao Z."/>
            <person name="Qiu L."/>
        </authorList>
    </citation>
    <scope>NUCLEOTIDE SEQUENCE [LARGE SCALE GENOMIC DNA]</scope>
    <source>
        <strain evidence="5 6">4G-K06</strain>
    </source>
</reference>
<protein>
    <submittedName>
        <fullName evidence="5">MarR family transcriptional regulator</fullName>
    </submittedName>
</protein>
<dbReference type="InterPro" id="IPR036390">
    <property type="entry name" value="WH_DNA-bd_sf"/>
</dbReference>
<dbReference type="PANTHER" id="PTHR39515">
    <property type="entry name" value="CONSERVED PROTEIN"/>
    <property type="match status" value="1"/>
</dbReference>
<dbReference type="SUPFAM" id="SSF46785">
    <property type="entry name" value="Winged helix' DNA-binding domain"/>
    <property type="match status" value="1"/>
</dbReference>
<dbReference type="GO" id="GO:0003700">
    <property type="term" value="F:DNA-binding transcription factor activity"/>
    <property type="evidence" value="ECO:0007669"/>
    <property type="project" value="InterPro"/>
</dbReference>
<dbReference type="InterPro" id="IPR000835">
    <property type="entry name" value="HTH_MarR-typ"/>
</dbReference>
<keyword evidence="3" id="KW-0804">Transcription</keyword>
<evidence type="ECO:0000313" key="5">
    <source>
        <dbReference type="EMBL" id="RDS81730.1"/>
    </source>
</evidence>
<keyword evidence="6" id="KW-1185">Reference proteome</keyword>